<dbReference type="EMBL" id="KQ243203">
    <property type="protein sequence ID" value="KNC76209.1"/>
    <property type="molecule type" value="Genomic_DNA"/>
</dbReference>
<keyword evidence="2" id="KW-1185">Reference proteome</keyword>
<dbReference type="OrthoDB" id="538336at2759"/>
<dbReference type="RefSeq" id="XP_014150111.1">
    <property type="nucleotide sequence ID" value="XM_014294636.1"/>
</dbReference>
<name>A0A0L0FHG0_9EUKA</name>
<evidence type="ECO:0000313" key="2">
    <source>
        <dbReference type="Proteomes" id="UP000054560"/>
    </source>
</evidence>
<sequence>MPILDFLALSLSTEKYANTKICNGLAGETTLAQMPQLKACFEESYRQLDRMIAFTAAVEDRLNVHLRHGTIPDADLVEKLAVCKIKCIDVATQRVHALRQEVGSYALMWDTGFELVDMLLTCKFAEGDSRILQQKLARDRLKRVQKGGVGGMVGDVFSTNSAEAIAAISLARKLAPAGRDLQKMAAALDVNWRELYGLSDMICERHINSTQGSKFIEPCVERLRASSNEYDHDWKSKLGSSTIPSASSARA</sequence>
<dbReference type="AlphaFoldDB" id="A0A0L0FHG0"/>
<dbReference type="InterPro" id="IPR036250">
    <property type="entry name" value="AcylCo_DH-like_C"/>
</dbReference>
<protein>
    <submittedName>
        <fullName evidence="1">Uncharacterized protein</fullName>
    </submittedName>
</protein>
<dbReference type="GeneID" id="25911782"/>
<evidence type="ECO:0000313" key="1">
    <source>
        <dbReference type="EMBL" id="KNC76209.1"/>
    </source>
</evidence>
<dbReference type="eggNOG" id="ENOG502SVEM">
    <property type="taxonomic scope" value="Eukaryota"/>
</dbReference>
<gene>
    <name evidence="1" type="ORF">SARC_11278</name>
</gene>
<accession>A0A0L0FHG0</accession>
<proteinExistence type="predicted"/>
<dbReference type="SUPFAM" id="SSF47203">
    <property type="entry name" value="Acyl-CoA dehydrogenase C-terminal domain-like"/>
    <property type="match status" value="1"/>
</dbReference>
<dbReference type="GO" id="GO:0016627">
    <property type="term" value="F:oxidoreductase activity, acting on the CH-CH group of donors"/>
    <property type="evidence" value="ECO:0007669"/>
    <property type="project" value="InterPro"/>
</dbReference>
<dbReference type="Proteomes" id="UP000054560">
    <property type="component" value="Unassembled WGS sequence"/>
</dbReference>
<reference evidence="1 2" key="1">
    <citation type="submission" date="2011-02" db="EMBL/GenBank/DDBJ databases">
        <title>The Genome Sequence of Sphaeroforma arctica JP610.</title>
        <authorList>
            <consortium name="The Broad Institute Genome Sequencing Platform"/>
            <person name="Russ C."/>
            <person name="Cuomo C."/>
            <person name="Young S.K."/>
            <person name="Zeng Q."/>
            <person name="Gargeya S."/>
            <person name="Alvarado L."/>
            <person name="Berlin A."/>
            <person name="Chapman S.B."/>
            <person name="Chen Z."/>
            <person name="Freedman E."/>
            <person name="Gellesch M."/>
            <person name="Goldberg J."/>
            <person name="Griggs A."/>
            <person name="Gujja S."/>
            <person name="Heilman E."/>
            <person name="Heiman D."/>
            <person name="Howarth C."/>
            <person name="Mehta T."/>
            <person name="Neiman D."/>
            <person name="Pearson M."/>
            <person name="Roberts A."/>
            <person name="Saif S."/>
            <person name="Shea T."/>
            <person name="Shenoy N."/>
            <person name="Sisk P."/>
            <person name="Stolte C."/>
            <person name="Sykes S."/>
            <person name="White J."/>
            <person name="Yandava C."/>
            <person name="Burger G."/>
            <person name="Gray M.W."/>
            <person name="Holland P.W.H."/>
            <person name="King N."/>
            <person name="Lang F.B.F."/>
            <person name="Roger A.J."/>
            <person name="Ruiz-Trillo I."/>
            <person name="Haas B."/>
            <person name="Nusbaum C."/>
            <person name="Birren B."/>
        </authorList>
    </citation>
    <scope>NUCLEOTIDE SEQUENCE [LARGE SCALE GENOMIC DNA]</scope>
    <source>
        <strain evidence="1 2">JP610</strain>
    </source>
</reference>
<organism evidence="1 2">
    <name type="scientific">Sphaeroforma arctica JP610</name>
    <dbReference type="NCBI Taxonomy" id="667725"/>
    <lineage>
        <taxon>Eukaryota</taxon>
        <taxon>Ichthyosporea</taxon>
        <taxon>Ichthyophonida</taxon>
        <taxon>Sphaeroforma</taxon>
    </lineage>
</organism>